<comment type="similarity">
    <text evidence="1 2">Belongs to the pirin family.</text>
</comment>
<evidence type="ECO:0000313" key="5">
    <source>
        <dbReference type="EMBL" id="MBR0653209.1"/>
    </source>
</evidence>
<dbReference type="InterPro" id="IPR041602">
    <property type="entry name" value="Quercetinase_C"/>
</dbReference>
<gene>
    <name evidence="5" type="ORF">GXW78_26375</name>
</gene>
<reference evidence="6" key="1">
    <citation type="journal article" date="2021" name="Syst. Appl. Microbiol.">
        <title>Roseomonas hellenica sp. nov., isolated from roots of wild-growing Alkanna tinctoria.</title>
        <authorList>
            <person name="Rat A."/>
            <person name="Naranjo H.D."/>
            <person name="Lebbe L."/>
            <person name="Cnockaert M."/>
            <person name="Krigas N."/>
            <person name="Grigoriadou K."/>
            <person name="Maloupa E."/>
            <person name="Willems A."/>
        </authorList>
    </citation>
    <scope>NUCLEOTIDE SEQUENCE [LARGE SCALE GENOMIC DNA]</scope>
    <source>
        <strain evidence="6">LMG 31159</strain>
    </source>
</reference>
<proteinExistence type="inferred from homology"/>
<dbReference type="PANTHER" id="PTHR43212">
    <property type="entry name" value="QUERCETIN 2,3-DIOXYGENASE"/>
    <property type="match status" value="1"/>
</dbReference>
<dbReference type="PANTHER" id="PTHR43212:SF3">
    <property type="entry name" value="QUERCETIN 2,3-DIOXYGENASE"/>
    <property type="match status" value="1"/>
</dbReference>
<evidence type="ECO:0000256" key="2">
    <source>
        <dbReference type="RuleBase" id="RU003457"/>
    </source>
</evidence>
<dbReference type="InterPro" id="IPR003829">
    <property type="entry name" value="Pirin_N_dom"/>
</dbReference>
<feature type="domain" description="Pirin N-terminal" evidence="3">
    <location>
        <begin position="15"/>
        <end position="118"/>
    </location>
</feature>
<evidence type="ECO:0000313" key="6">
    <source>
        <dbReference type="Proteomes" id="UP000698752"/>
    </source>
</evidence>
<dbReference type="Proteomes" id="UP000698752">
    <property type="component" value="Unassembled WGS sequence"/>
</dbReference>
<feature type="domain" description="Quercetin 2,3-dioxygenase C-terminal cupin" evidence="4">
    <location>
        <begin position="152"/>
        <end position="233"/>
    </location>
</feature>
<sequence>MIDIRPFSSLGKAKFGWLDANHHFSFGHYRNPDRDQWGRLRVWNDDEIAPGTGFDPHPHRDMEIITYVREGAITHKDNLGNEGRTEAGDVQVMSAGTGVVHAEYNMEPAKTTLFQIWIMPDRRGVKPSWGAKKFPKEKREAGFEVLASGRAGDADTGALPINVDGAVMAATLQKGQTLVQPLAAGRAAYLVPAKGTVTVNGAAANARDGIAIRDEATVTITATEDAELVMVEVAAD</sequence>
<dbReference type="EMBL" id="JAAEDI010000043">
    <property type="protein sequence ID" value="MBR0653209.1"/>
    <property type="molecule type" value="Genomic_DNA"/>
</dbReference>
<dbReference type="CDD" id="cd02910">
    <property type="entry name" value="cupin_Yhhw_N"/>
    <property type="match status" value="1"/>
</dbReference>
<dbReference type="SUPFAM" id="SSF51182">
    <property type="entry name" value="RmlC-like cupins"/>
    <property type="match status" value="1"/>
</dbReference>
<comment type="caution">
    <text evidence="5">The sequence shown here is derived from an EMBL/GenBank/DDBJ whole genome shotgun (WGS) entry which is preliminary data.</text>
</comment>
<keyword evidence="6" id="KW-1185">Reference proteome</keyword>
<dbReference type="RefSeq" id="WP_211871918.1">
    <property type="nucleotide sequence ID" value="NZ_JAAEDI010000043.1"/>
</dbReference>
<dbReference type="Gene3D" id="2.60.120.10">
    <property type="entry name" value="Jelly Rolls"/>
    <property type="match status" value="2"/>
</dbReference>
<dbReference type="InterPro" id="IPR014710">
    <property type="entry name" value="RmlC-like_jellyroll"/>
</dbReference>
<dbReference type="InterPro" id="IPR011051">
    <property type="entry name" value="RmlC_Cupin_sf"/>
</dbReference>
<dbReference type="Pfam" id="PF17954">
    <property type="entry name" value="Pirin_C_2"/>
    <property type="match status" value="1"/>
</dbReference>
<dbReference type="InterPro" id="IPR012093">
    <property type="entry name" value="Pirin"/>
</dbReference>
<name>A0ABS5EQ99_9PROT</name>
<dbReference type="Pfam" id="PF02678">
    <property type="entry name" value="Pirin"/>
    <property type="match status" value="1"/>
</dbReference>
<protein>
    <submittedName>
        <fullName evidence="5">Pirin family protein</fullName>
    </submittedName>
</protein>
<organism evidence="5 6">
    <name type="scientific">Neoroseomonas terrae</name>
    <dbReference type="NCBI Taxonomy" id="424799"/>
    <lineage>
        <taxon>Bacteria</taxon>
        <taxon>Pseudomonadati</taxon>
        <taxon>Pseudomonadota</taxon>
        <taxon>Alphaproteobacteria</taxon>
        <taxon>Acetobacterales</taxon>
        <taxon>Acetobacteraceae</taxon>
        <taxon>Neoroseomonas</taxon>
    </lineage>
</organism>
<dbReference type="PIRSF" id="PIRSF006232">
    <property type="entry name" value="Pirin"/>
    <property type="match status" value="1"/>
</dbReference>
<evidence type="ECO:0000259" key="3">
    <source>
        <dbReference type="Pfam" id="PF02678"/>
    </source>
</evidence>
<evidence type="ECO:0000256" key="1">
    <source>
        <dbReference type="ARBA" id="ARBA00008416"/>
    </source>
</evidence>
<accession>A0ABS5EQ99</accession>
<evidence type="ECO:0000259" key="4">
    <source>
        <dbReference type="Pfam" id="PF17954"/>
    </source>
</evidence>